<proteinExistence type="predicted"/>
<gene>
    <name evidence="3" type="ORF">CR201_G0035134</name>
</gene>
<organism evidence="3">
    <name type="scientific">Pongo abelii</name>
    <name type="common">Sumatran orangutan</name>
    <name type="synonym">Pongo pygmaeus abelii</name>
    <dbReference type="NCBI Taxonomy" id="9601"/>
    <lineage>
        <taxon>Eukaryota</taxon>
        <taxon>Metazoa</taxon>
        <taxon>Chordata</taxon>
        <taxon>Craniata</taxon>
        <taxon>Vertebrata</taxon>
        <taxon>Euteleostomi</taxon>
        <taxon>Mammalia</taxon>
        <taxon>Eutheria</taxon>
        <taxon>Euarchontoglires</taxon>
        <taxon>Primates</taxon>
        <taxon>Haplorrhini</taxon>
        <taxon>Catarrhini</taxon>
        <taxon>Hominidae</taxon>
        <taxon>Pongo</taxon>
    </lineage>
</organism>
<dbReference type="PROSITE" id="PS00758">
    <property type="entry name" value="ARGE_DAPE_CPG2_1"/>
    <property type="match status" value="1"/>
</dbReference>
<comment type="caution">
    <text evidence="3">The sequence shown here is derived from an EMBL/GenBank/DDBJ whole genome shotgun (WGS) entry which is preliminary data.</text>
</comment>
<dbReference type="EMBL" id="NDHI03003498">
    <property type="protein sequence ID" value="PNJ32454.1"/>
    <property type="molecule type" value="Genomic_DNA"/>
</dbReference>
<dbReference type="SUPFAM" id="SSF53187">
    <property type="entry name" value="Zn-dependent exopeptidases"/>
    <property type="match status" value="1"/>
</dbReference>
<evidence type="ECO:0000256" key="1">
    <source>
        <dbReference type="ARBA" id="ARBA00022801"/>
    </source>
</evidence>
<feature type="region of interest" description="Disordered" evidence="2">
    <location>
        <begin position="93"/>
        <end position="113"/>
    </location>
</feature>
<keyword evidence="1" id="KW-0378">Hydrolase</keyword>
<reference evidence="3" key="1">
    <citation type="submission" date="2017-12" db="EMBL/GenBank/DDBJ databases">
        <title>High-resolution comparative analysis of great ape genomes.</title>
        <authorList>
            <person name="Pollen A."/>
            <person name="Hastie A."/>
            <person name="Hormozdiari F."/>
            <person name="Dougherty M."/>
            <person name="Liu R."/>
            <person name="Chaisson M."/>
            <person name="Hoppe E."/>
            <person name="Hill C."/>
            <person name="Pang A."/>
            <person name="Hillier L."/>
            <person name="Baker C."/>
            <person name="Armstrong J."/>
            <person name="Shendure J."/>
            <person name="Paten B."/>
            <person name="Wilson R."/>
            <person name="Chao H."/>
            <person name="Schneider V."/>
            <person name="Ventura M."/>
            <person name="Kronenberg Z."/>
            <person name="Murali S."/>
            <person name="Gordon D."/>
            <person name="Cantsilieris S."/>
            <person name="Munson K."/>
            <person name="Nelson B."/>
            <person name="Raja A."/>
            <person name="Underwood J."/>
            <person name="Diekhans M."/>
            <person name="Fiddes I."/>
            <person name="Haussler D."/>
            <person name="Eichler E."/>
        </authorList>
    </citation>
    <scope>NUCLEOTIDE SEQUENCE [LARGE SCALE GENOMIC DNA]</scope>
    <source>
        <strain evidence="3">Susie</strain>
    </source>
</reference>
<dbReference type="Gene3D" id="3.40.630.10">
    <property type="entry name" value="Zn peptidases"/>
    <property type="match status" value="1"/>
</dbReference>
<dbReference type="GO" id="GO:0004046">
    <property type="term" value="F:aminoacylase activity"/>
    <property type="evidence" value="ECO:0007669"/>
    <property type="project" value="TreeGrafter"/>
</dbReference>
<evidence type="ECO:0000256" key="2">
    <source>
        <dbReference type="SAM" id="MobiDB-lite"/>
    </source>
</evidence>
<evidence type="ECO:0000313" key="3">
    <source>
        <dbReference type="EMBL" id="PNJ32454.1"/>
    </source>
</evidence>
<dbReference type="InterPro" id="IPR001261">
    <property type="entry name" value="ArgE/DapE_CS"/>
</dbReference>
<dbReference type="PANTHER" id="PTHR45892">
    <property type="entry name" value="AMINOACYLASE-1"/>
    <property type="match status" value="1"/>
</dbReference>
<accession>A0A2J8THK7</accession>
<name>A0A2J8THK7_PONAB</name>
<protein>
    <submittedName>
        <fullName evidence="3">ACY1 isoform 11</fullName>
    </submittedName>
</protein>
<dbReference type="PANTHER" id="PTHR45892:SF1">
    <property type="entry name" value="AMINOACYLASE-1"/>
    <property type="match status" value="1"/>
</dbReference>
<dbReference type="AlphaFoldDB" id="A0A2J8THK7"/>
<sequence length="113" mass="12281">MTSKGPEEEHPSVTLFRQYLRIRTVQPKPDYGAAVAFFEERARQLGLGCQKVEVAPGYVVTVLTWPGTNPTLSSILLNSHTDVVPVFKVPGSCEEAEGGGPPVPQNHPHDLCT</sequence>
<dbReference type="InterPro" id="IPR052083">
    <property type="entry name" value="Aminoacylase-1_M20A"/>
</dbReference>